<reference evidence="1 2" key="1">
    <citation type="submission" date="2019-02" db="EMBL/GenBank/DDBJ databases">
        <title>Prokaryotic population dynamics and viral predation in marine succession experiment using metagenomics: the confinement effect.</title>
        <authorList>
            <person name="Haro-Moreno J.M."/>
            <person name="Rodriguez-Valera F."/>
            <person name="Lopez-Perez M."/>
        </authorList>
    </citation>
    <scope>NUCLEOTIDE SEQUENCE [LARGE SCALE GENOMIC DNA]</scope>
    <source>
        <strain evidence="1">MED-G169</strain>
    </source>
</reference>
<name>A0A520LN79_9GAMM</name>
<evidence type="ECO:0000313" key="1">
    <source>
        <dbReference type="EMBL" id="RZO07799.1"/>
    </source>
</evidence>
<protein>
    <submittedName>
        <fullName evidence="1">Uncharacterized protein</fullName>
    </submittedName>
</protein>
<proteinExistence type="predicted"/>
<dbReference type="AlphaFoldDB" id="A0A520LN79"/>
<dbReference type="EMBL" id="SHBO01000009">
    <property type="protein sequence ID" value="RZO07799.1"/>
    <property type="molecule type" value="Genomic_DNA"/>
</dbReference>
<dbReference type="Proteomes" id="UP000318148">
    <property type="component" value="Unassembled WGS sequence"/>
</dbReference>
<organism evidence="1 2">
    <name type="scientific">SAR92 clade bacterium</name>
    <dbReference type="NCBI Taxonomy" id="2315479"/>
    <lineage>
        <taxon>Bacteria</taxon>
        <taxon>Pseudomonadati</taxon>
        <taxon>Pseudomonadota</taxon>
        <taxon>Gammaproteobacteria</taxon>
        <taxon>Cellvibrionales</taxon>
        <taxon>Porticoccaceae</taxon>
        <taxon>SAR92 clade</taxon>
    </lineage>
</organism>
<accession>A0A520LN79</accession>
<sequence length="161" mass="18631">MEWILIVFGILLVAFPVVWVKQSPTQKKIANLRKIARESGLLVRRCRRPDAREDERKLTSVCYEMPCAYKELDMTFCLQRVSERGEPSAWNTWRWAGKKPNTKWTEVIHYLTTSSSKDVKALIVRPGFIGLILDEKNVSQGLTFYVEILSNSKKIVDRDLA</sequence>
<evidence type="ECO:0000313" key="2">
    <source>
        <dbReference type="Proteomes" id="UP000318148"/>
    </source>
</evidence>
<gene>
    <name evidence="1" type="ORF">EVB02_01355</name>
</gene>
<comment type="caution">
    <text evidence="1">The sequence shown here is derived from an EMBL/GenBank/DDBJ whole genome shotgun (WGS) entry which is preliminary data.</text>
</comment>